<dbReference type="Pfam" id="PF15011">
    <property type="entry name" value="CA109-like"/>
    <property type="match status" value="1"/>
</dbReference>
<dbReference type="OrthoDB" id="2018540at2759"/>
<keyword evidence="2" id="KW-1185">Reference proteome</keyword>
<dbReference type="PANTHER" id="PTHR37904:SF2">
    <property type="entry name" value="OS10G0566900 PROTEIN"/>
    <property type="match status" value="1"/>
</dbReference>
<dbReference type="EMBL" id="JAJAGQ010000017">
    <property type="protein sequence ID" value="KAJ8538207.1"/>
    <property type="molecule type" value="Genomic_DNA"/>
</dbReference>
<dbReference type="InterPro" id="IPR029159">
    <property type="entry name" value="CA109-like"/>
</dbReference>
<dbReference type="AlphaFoldDB" id="A0A9Q1LJ18"/>
<proteinExistence type="predicted"/>
<reference evidence="2" key="1">
    <citation type="journal article" date="2023" name="Proc. Natl. Acad. Sci. U.S.A.">
        <title>Genomic and structural basis for evolution of tropane alkaloid biosynthesis.</title>
        <authorList>
            <person name="Wanga Y.-J."/>
            <person name="Taina T."/>
            <person name="Yua J.-Y."/>
            <person name="Lia J."/>
            <person name="Xua B."/>
            <person name="Chenc J."/>
            <person name="D'Auriad J.C."/>
            <person name="Huanga J.-P."/>
            <person name="Huanga S.-X."/>
        </authorList>
    </citation>
    <scope>NUCLEOTIDE SEQUENCE [LARGE SCALE GENOMIC DNA]</scope>
    <source>
        <strain evidence="2">cv. KIB-2019</strain>
    </source>
</reference>
<dbReference type="PANTHER" id="PTHR37904">
    <property type="entry name" value="OS10G0566900 PROTEIN"/>
    <property type="match status" value="1"/>
</dbReference>
<gene>
    <name evidence="1" type="ORF">K7X08_014747</name>
</gene>
<sequence length="199" mass="22705">MEIIVKKYQQRFRKVKEEMENWNDLQCRLISQFTNASSIIQRLQILQDSKNYGSLRCVEGIQEAVLLRQMGSLQTILLSMNETMEKFHSVVLSLEKMVRDGRQLIKGGSVQITGKQLQQRVGIKPSIADCLDGLKLLYEMHQLEYRLKLSVISAIAAVALKHSATDDLGALQQLLVDQPNIPKEEVQVIFDIIFAEEMT</sequence>
<organism evidence="1 2">
    <name type="scientific">Anisodus acutangulus</name>
    <dbReference type="NCBI Taxonomy" id="402998"/>
    <lineage>
        <taxon>Eukaryota</taxon>
        <taxon>Viridiplantae</taxon>
        <taxon>Streptophyta</taxon>
        <taxon>Embryophyta</taxon>
        <taxon>Tracheophyta</taxon>
        <taxon>Spermatophyta</taxon>
        <taxon>Magnoliopsida</taxon>
        <taxon>eudicotyledons</taxon>
        <taxon>Gunneridae</taxon>
        <taxon>Pentapetalae</taxon>
        <taxon>asterids</taxon>
        <taxon>lamiids</taxon>
        <taxon>Solanales</taxon>
        <taxon>Solanaceae</taxon>
        <taxon>Solanoideae</taxon>
        <taxon>Hyoscyameae</taxon>
        <taxon>Anisodus</taxon>
    </lineage>
</organism>
<dbReference type="Proteomes" id="UP001152561">
    <property type="component" value="Unassembled WGS sequence"/>
</dbReference>
<dbReference type="InterPro" id="IPR038985">
    <property type="entry name" value="OPRN-like"/>
</dbReference>
<name>A0A9Q1LJ18_9SOLA</name>
<evidence type="ECO:0000313" key="1">
    <source>
        <dbReference type="EMBL" id="KAJ8538207.1"/>
    </source>
</evidence>
<evidence type="ECO:0000313" key="2">
    <source>
        <dbReference type="Proteomes" id="UP001152561"/>
    </source>
</evidence>
<comment type="caution">
    <text evidence="1">The sequence shown here is derived from an EMBL/GenBank/DDBJ whole genome shotgun (WGS) entry which is preliminary data.</text>
</comment>
<accession>A0A9Q1LJ18</accession>
<protein>
    <submittedName>
        <fullName evidence="1">Uncharacterized protein</fullName>
    </submittedName>
</protein>